<feature type="region of interest" description="Disordered" evidence="1">
    <location>
        <begin position="65"/>
        <end position="84"/>
    </location>
</feature>
<feature type="domain" description="Peptidoglycan beta-N-acetylmuramidase NamZ C-terminal" evidence="3">
    <location>
        <begin position="238"/>
        <end position="382"/>
    </location>
</feature>
<dbReference type="PIRSF" id="PIRSF016719">
    <property type="entry name" value="UCP016719"/>
    <property type="match status" value="1"/>
</dbReference>
<dbReference type="GO" id="GO:0033922">
    <property type="term" value="F:peptidoglycan beta-N-acetylmuramidase activity"/>
    <property type="evidence" value="ECO:0007669"/>
    <property type="project" value="InterPro"/>
</dbReference>
<dbReference type="PANTHER" id="PTHR42915:SF1">
    <property type="entry name" value="PEPTIDOGLYCAN BETA-N-ACETYLMURAMIDASE NAMZ"/>
    <property type="match status" value="1"/>
</dbReference>
<dbReference type="InterPro" id="IPR048502">
    <property type="entry name" value="NamZ_N"/>
</dbReference>
<dbReference type="Proteomes" id="UP000256485">
    <property type="component" value="Unassembled WGS sequence"/>
</dbReference>
<protein>
    <submittedName>
        <fullName evidence="4">Uncharacterized protein YbbC (DUF1343 family)</fullName>
    </submittedName>
</protein>
<dbReference type="Pfam" id="PF07075">
    <property type="entry name" value="NamZ_N"/>
    <property type="match status" value="1"/>
</dbReference>
<dbReference type="AlphaFoldDB" id="A0A3D9V4D5"/>
<reference evidence="4 5" key="1">
    <citation type="submission" date="2018-08" db="EMBL/GenBank/DDBJ databases">
        <title>Sequencing the genomes of 1000 actinobacteria strains.</title>
        <authorList>
            <person name="Klenk H.-P."/>
        </authorList>
    </citation>
    <scope>NUCLEOTIDE SEQUENCE [LARGE SCALE GENOMIC DNA]</scope>
    <source>
        <strain evidence="4 5">DSM 22891</strain>
    </source>
</reference>
<dbReference type="RefSeq" id="WP_245941019.1">
    <property type="nucleotide sequence ID" value="NZ_QTUC01000001.1"/>
</dbReference>
<keyword evidence="5" id="KW-1185">Reference proteome</keyword>
<dbReference type="EMBL" id="QTUC01000001">
    <property type="protein sequence ID" value="REF36367.1"/>
    <property type="molecule type" value="Genomic_DNA"/>
</dbReference>
<accession>A0A3D9V4D5</accession>
<organism evidence="4 5">
    <name type="scientific">Thermasporomyces composti</name>
    <dbReference type="NCBI Taxonomy" id="696763"/>
    <lineage>
        <taxon>Bacteria</taxon>
        <taxon>Bacillati</taxon>
        <taxon>Actinomycetota</taxon>
        <taxon>Actinomycetes</taxon>
        <taxon>Propionibacteriales</taxon>
        <taxon>Nocardioidaceae</taxon>
        <taxon>Thermasporomyces</taxon>
    </lineage>
</organism>
<dbReference type="Gene3D" id="3.90.1150.140">
    <property type="match status" value="1"/>
</dbReference>
<comment type="caution">
    <text evidence="4">The sequence shown here is derived from an EMBL/GenBank/DDBJ whole genome shotgun (WGS) entry which is preliminary data.</text>
</comment>
<dbReference type="InterPro" id="IPR008302">
    <property type="entry name" value="NamZ"/>
</dbReference>
<evidence type="ECO:0000313" key="4">
    <source>
        <dbReference type="EMBL" id="REF36367.1"/>
    </source>
</evidence>
<evidence type="ECO:0000259" key="2">
    <source>
        <dbReference type="Pfam" id="PF07075"/>
    </source>
</evidence>
<evidence type="ECO:0000259" key="3">
    <source>
        <dbReference type="Pfam" id="PF20732"/>
    </source>
</evidence>
<evidence type="ECO:0000256" key="1">
    <source>
        <dbReference type="SAM" id="MobiDB-lite"/>
    </source>
</evidence>
<gene>
    <name evidence="4" type="ORF">DFJ64_1774</name>
</gene>
<dbReference type="InterPro" id="IPR048503">
    <property type="entry name" value="NamZ_C"/>
</dbReference>
<dbReference type="Gene3D" id="3.40.50.12170">
    <property type="entry name" value="Uncharacterised protein PF07075, DUF1343"/>
    <property type="match status" value="1"/>
</dbReference>
<evidence type="ECO:0000313" key="5">
    <source>
        <dbReference type="Proteomes" id="UP000256485"/>
    </source>
</evidence>
<proteinExistence type="predicted"/>
<name>A0A3D9V4D5_THECX</name>
<dbReference type="PANTHER" id="PTHR42915">
    <property type="entry name" value="HYPOTHETICAL 460 KDA PROTEIN IN FEUA-SIGW INTERGENIC REGION [PRECURSOR]"/>
    <property type="match status" value="1"/>
</dbReference>
<feature type="domain" description="Peptidoglycan beta-N-acetylmuramidase NamZ N-terminal" evidence="2">
    <location>
        <begin position="28"/>
        <end position="234"/>
    </location>
</feature>
<dbReference type="Pfam" id="PF20732">
    <property type="entry name" value="NamZ_C"/>
    <property type="match status" value="1"/>
</dbReference>
<sequence length="399" mass="43662">MQHGTQRTVTGVERLCADPSLVPGRRLGLVTNYTGVMPDLTTNVAALQAAGVPLVALFGPEHGLRGSAQAGESEPDDHDPDSGLPVFDTYRHSGADLEALVVRSGVDTLLYDLQDIGTRFYTYVWTMYDLLVVAARLDMPFVVLDRPNPVGGLAVEGPLLDPAFASFVGRAPIPLRHGLTVGELARHLNETAIPREAGRPARLEVVTMTGWQRSSYADQTGLPWVMPSVNIPTLESALVYPGTGLFEGTNLSEGRGTTRPFELIGAPYVDRRLAPALNELGLPGVRFRDATFTPTFHKYAGRQCRGVQVHITDRESFAPVRTALAMLHCLRTLYPDDFGWRVAEDESARHPYFIDLLWGSDTLRRTLDAGQDPTTLLPSTAPGHARPHEWAGEQVILYH</sequence>